<accession>A0A4R7VZI0</accession>
<dbReference type="InterPro" id="IPR010982">
    <property type="entry name" value="Lambda_DNA-bd_dom_sf"/>
</dbReference>
<protein>
    <submittedName>
        <fullName evidence="2">Helix-turn-helix protein</fullName>
    </submittedName>
</protein>
<sequence>MWGMRLRAIRTERCKLAIGKAAELVGWHPSKLSRTERGQRKVTVGDFATCVTAWGLPVGHREEILAELAAGSTGWWERPIPGVHQDVGTLAAYEEQAREIVSVAFGAVPGLLQTRETAASIVSSTVPKADVETRWMARLQRQQILGRVKFAAFIAEQAIRTPWGGGDIWRDQLERLLKADEIGYGVRVVPQYQTEILLKSSWQWMRFPHTPPVVHVELDSGAVFVHEADRYTKIIERLEKVAFSRTESRILIRQLIEGA</sequence>
<dbReference type="EMBL" id="SOCP01000003">
    <property type="protein sequence ID" value="TDV55195.1"/>
    <property type="molecule type" value="Genomic_DNA"/>
</dbReference>
<dbReference type="AlphaFoldDB" id="A0A4R7VZI0"/>
<name>A0A4R7VZI0_9PSEU</name>
<proteinExistence type="predicted"/>
<feature type="domain" description="DUF5753" evidence="1">
    <location>
        <begin position="88"/>
        <end position="254"/>
    </location>
</feature>
<reference evidence="2 3" key="1">
    <citation type="submission" date="2019-03" db="EMBL/GenBank/DDBJ databases">
        <title>Genomic Encyclopedia of Archaeal and Bacterial Type Strains, Phase II (KMG-II): from individual species to whole genera.</title>
        <authorList>
            <person name="Goeker M."/>
        </authorList>
    </citation>
    <scope>NUCLEOTIDE SEQUENCE [LARGE SCALE GENOMIC DNA]</scope>
    <source>
        <strain evidence="2 3">DSM 45499</strain>
    </source>
</reference>
<dbReference type="Pfam" id="PF13560">
    <property type="entry name" value="HTH_31"/>
    <property type="match status" value="1"/>
</dbReference>
<dbReference type="InterPro" id="IPR043917">
    <property type="entry name" value="DUF5753"/>
</dbReference>
<gene>
    <name evidence="2" type="ORF">CLV71_103436</name>
</gene>
<dbReference type="GO" id="GO:0003677">
    <property type="term" value="F:DNA binding"/>
    <property type="evidence" value="ECO:0007669"/>
    <property type="project" value="InterPro"/>
</dbReference>
<evidence type="ECO:0000313" key="3">
    <source>
        <dbReference type="Proteomes" id="UP000294927"/>
    </source>
</evidence>
<dbReference type="Pfam" id="PF19054">
    <property type="entry name" value="DUF5753"/>
    <property type="match status" value="1"/>
</dbReference>
<dbReference type="Proteomes" id="UP000294927">
    <property type="component" value="Unassembled WGS sequence"/>
</dbReference>
<keyword evidence="3" id="KW-1185">Reference proteome</keyword>
<dbReference type="SUPFAM" id="SSF47413">
    <property type="entry name" value="lambda repressor-like DNA-binding domains"/>
    <property type="match status" value="1"/>
</dbReference>
<evidence type="ECO:0000259" key="1">
    <source>
        <dbReference type="Pfam" id="PF19054"/>
    </source>
</evidence>
<dbReference type="InterPro" id="IPR001387">
    <property type="entry name" value="Cro/C1-type_HTH"/>
</dbReference>
<dbReference type="CDD" id="cd00093">
    <property type="entry name" value="HTH_XRE"/>
    <property type="match status" value="1"/>
</dbReference>
<evidence type="ECO:0000313" key="2">
    <source>
        <dbReference type="EMBL" id="TDV55195.1"/>
    </source>
</evidence>
<comment type="caution">
    <text evidence="2">The sequence shown here is derived from an EMBL/GenBank/DDBJ whole genome shotgun (WGS) entry which is preliminary data.</text>
</comment>
<organism evidence="2 3">
    <name type="scientific">Actinophytocola oryzae</name>
    <dbReference type="NCBI Taxonomy" id="502181"/>
    <lineage>
        <taxon>Bacteria</taxon>
        <taxon>Bacillati</taxon>
        <taxon>Actinomycetota</taxon>
        <taxon>Actinomycetes</taxon>
        <taxon>Pseudonocardiales</taxon>
        <taxon>Pseudonocardiaceae</taxon>
    </lineage>
</organism>